<accession>Q9AAE2</accession>
<dbReference type="PIR" id="A87331">
    <property type="entry name" value="A87331"/>
</dbReference>
<proteinExistence type="predicted"/>
<organism evidence="2 3">
    <name type="scientific">Caulobacter vibrioides (strain ATCC 19089 / CIP 103742 / CB 15)</name>
    <name type="common">Caulobacter crescentus</name>
    <dbReference type="NCBI Taxonomy" id="190650"/>
    <lineage>
        <taxon>Bacteria</taxon>
        <taxon>Pseudomonadati</taxon>
        <taxon>Pseudomonadota</taxon>
        <taxon>Alphaproteobacteria</taxon>
        <taxon>Caulobacterales</taxon>
        <taxon>Caulobacteraceae</taxon>
        <taxon>Caulobacter</taxon>
    </lineage>
</organism>
<dbReference type="InterPro" id="IPR022061">
    <property type="entry name" value="DUF3617"/>
</dbReference>
<dbReference type="eggNOG" id="ENOG50338XX">
    <property type="taxonomic scope" value="Bacteria"/>
</dbReference>
<dbReference type="PATRIC" id="fig|190650.5.peg.671"/>
<dbReference type="EnsemblBacteria" id="AAK22645">
    <property type="protein sequence ID" value="AAK22645"/>
    <property type="gene ID" value="CC_0660"/>
</dbReference>
<dbReference type="Proteomes" id="UP000001816">
    <property type="component" value="Chromosome"/>
</dbReference>
<feature type="region of interest" description="Disordered" evidence="1">
    <location>
        <begin position="1"/>
        <end position="27"/>
    </location>
</feature>
<gene>
    <name evidence="2" type="ordered locus">CC_0660</name>
</gene>
<dbReference type="KEGG" id="ccr:CC_0660"/>
<name>Q9AAE2_CAUVC</name>
<evidence type="ECO:0000256" key="1">
    <source>
        <dbReference type="SAM" id="MobiDB-lite"/>
    </source>
</evidence>
<evidence type="ECO:0000313" key="3">
    <source>
        <dbReference type="Proteomes" id="UP000001816"/>
    </source>
</evidence>
<reference evidence="2 3" key="1">
    <citation type="journal article" date="2001" name="Proc. Natl. Acad. Sci. U.S.A.">
        <title>Complete genome sequence of Caulobacter crescentus.</title>
        <authorList>
            <person name="Nierman W.C."/>
            <person name="Feldblyum T.V."/>
            <person name="Laub M.T."/>
            <person name="Paulsen I.T."/>
            <person name="Nelson K.E."/>
            <person name="Eisen J.A."/>
            <person name="Heidelberg J.F."/>
            <person name="Alley M.R."/>
            <person name="Ohta N."/>
            <person name="Maddock J.R."/>
            <person name="Potocka I."/>
            <person name="Nelson W.C."/>
            <person name="Newton A."/>
            <person name="Stephens C."/>
            <person name="Phadke N.D."/>
            <person name="Ely B."/>
            <person name="DeBoy R.T."/>
            <person name="Dodson R.J."/>
            <person name="Durkin A.S."/>
            <person name="Gwinn M.L."/>
            <person name="Haft D.H."/>
            <person name="Kolonay J.F."/>
            <person name="Smit J."/>
            <person name="Craven M.B."/>
            <person name="Khouri H."/>
            <person name="Shetty J."/>
            <person name="Berry K."/>
            <person name="Utterback T."/>
            <person name="Tran K."/>
            <person name="Wolf A."/>
            <person name="Vamathevan J."/>
            <person name="Ermolaeva M."/>
            <person name="White O."/>
            <person name="Salzberg S.L."/>
            <person name="Venter J.C."/>
            <person name="Shapiro L."/>
            <person name="Fraser C.M."/>
        </authorList>
    </citation>
    <scope>NUCLEOTIDE SEQUENCE [LARGE SCALE GENOMIC DNA]</scope>
    <source>
        <strain evidence="3">ATCC 19089 / CB15</strain>
    </source>
</reference>
<feature type="compositionally biased region" description="Basic residues" evidence="1">
    <location>
        <begin position="12"/>
        <end position="21"/>
    </location>
</feature>
<protein>
    <recommendedName>
        <fullName evidence="4">DUF3617 family protein</fullName>
    </recommendedName>
</protein>
<dbReference type="AlphaFoldDB" id="Q9AAE2"/>
<evidence type="ECO:0000313" key="2">
    <source>
        <dbReference type="EMBL" id="AAK22645.1"/>
    </source>
</evidence>
<dbReference type="Pfam" id="PF12276">
    <property type="entry name" value="DUF3617"/>
    <property type="match status" value="1"/>
</dbReference>
<evidence type="ECO:0008006" key="4">
    <source>
        <dbReference type="Google" id="ProtNLM"/>
    </source>
</evidence>
<dbReference type="BioCyc" id="CAULO:CC0660-MONOMER"/>
<dbReference type="EMBL" id="AE005673">
    <property type="protein sequence ID" value="AAK22645.1"/>
    <property type="molecule type" value="Genomic_DNA"/>
</dbReference>
<dbReference type="HOGENOM" id="CLU_113627_0_0_5"/>
<sequence>MSQGWSGFERARRLRGRKATRPTRAAFKHGSSGALYRSRLKETRPMRSTTLAACALTLAVGVATAGFSLAQPLVSAASRVATPVAAPATSKTTILPGHWEYDYRIGPIPAGNETRCLKPADVEQFSRGICTRKYRCDYTTNVVQNGKIRLKGSWTDKKDRVAPVTAEGSYTPERFKLNIQLKTINGLPLAGTMTAKRLSADCPPDQTAAK</sequence>
<keyword evidence="3" id="KW-1185">Reference proteome</keyword>